<evidence type="ECO:0000313" key="2">
    <source>
        <dbReference type="Proteomes" id="UP000018888"/>
    </source>
</evidence>
<organism evidence="1 2">
    <name type="scientific">Rhizophagus irregularis (strain DAOM 181602 / DAOM 197198 / MUCL 43194)</name>
    <name type="common">Arbuscular mycorrhizal fungus</name>
    <name type="synonym">Glomus intraradices</name>
    <dbReference type="NCBI Taxonomy" id="747089"/>
    <lineage>
        <taxon>Eukaryota</taxon>
        <taxon>Fungi</taxon>
        <taxon>Fungi incertae sedis</taxon>
        <taxon>Mucoromycota</taxon>
        <taxon>Glomeromycotina</taxon>
        <taxon>Glomeromycetes</taxon>
        <taxon>Glomerales</taxon>
        <taxon>Glomeraceae</taxon>
        <taxon>Rhizophagus</taxon>
    </lineage>
</organism>
<keyword evidence="2" id="KW-1185">Reference proteome</keyword>
<accession>A0A2P4P4Q5</accession>
<comment type="caution">
    <text evidence="1">The sequence shown here is derived from an EMBL/GenBank/DDBJ whole genome shotgun (WGS) entry which is preliminary data.</text>
</comment>
<reference evidence="1 2" key="2">
    <citation type="journal article" date="2018" name="New Phytol.">
        <title>High intraspecific genome diversity in the model arbuscular mycorrhizal symbiont Rhizophagus irregularis.</title>
        <authorList>
            <person name="Chen E.C.H."/>
            <person name="Morin E."/>
            <person name="Beaudet D."/>
            <person name="Noel J."/>
            <person name="Yildirir G."/>
            <person name="Ndikumana S."/>
            <person name="Charron P."/>
            <person name="St-Onge C."/>
            <person name="Giorgi J."/>
            <person name="Kruger M."/>
            <person name="Marton T."/>
            <person name="Ropars J."/>
            <person name="Grigoriev I.V."/>
            <person name="Hainaut M."/>
            <person name="Henrissat B."/>
            <person name="Roux C."/>
            <person name="Martin F."/>
            <person name="Corradi N."/>
        </authorList>
    </citation>
    <scope>NUCLEOTIDE SEQUENCE [LARGE SCALE GENOMIC DNA]</scope>
    <source>
        <strain evidence="1 2">DAOM 197198</strain>
    </source>
</reference>
<evidence type="ECO:0000313" key="1">
    <source>
        <dbReference type="EMBL" id="POG60365.1"/>
    </source>
</evidence>
<name>A0A2P4P4Q5_RHIID</name>
<proteinExistence type="predicted"/>
<protein>
    <recommendedName>
        <fullName evidence="3">RNI-like protein</fullName>
    </recommendedName>
</protein>
<dbReference type="EMBL" id="AUPC02000394">
    <property type="protein sequence ID" value="POG60365.1"/>
    <property type="molecule type" value="Genomic_DNA"/>
</dbReference>
<evidence type="ECO:0008006" key="3">
    <source>
        <dbReference type="Google" id="ProtNLM"/>
    </source>
</evidence>
<sequence>MTYIYSGRISLEEYDTLDIIKILVAGSELDLLKYFINPYNKSIRESKPRKEININSKIITPLLLRDSRYDISSSDNNTNINKSEVPKADKPSDSIINKIWCEVAVPVLWKIPGRIPLTKKAGSIIFNVILSHLSEDSRDILKKQGIDYLFTEAYRPPSFNYIIFWRHLDLQLLENMIKLRNVKESNINIIINELSKLFINKNTKFLSLFIPYSFKYQLHSISWAEQCFSSLKSLHYFDNDDISGSLTLIENQNNLNEIQIDCCAFAQSNIIEKSLIKKADTIQHLQTNWDPEDEFLSYFVNLSSLKIGDPYWYGYPNNKTNWCHLEKVSLPGLKVLIANIDSHQNLDRMIKIINGHHLHEITLCHNGLVSDANYHRRLIRAIYQNCPNLRYLSMPMMELNFPEFERLLINCQKLNGLIFKNEIFFKYKSLFEILIKSSPISLYKFKIYFNRKFGPKFKLLKSFFNNWKDRHPMMLQINRVNFDDNREVEKLEELVKKYEV</sequence>
<gene>
    <name evidence="1" type="ORF">GLOIN_2v1884368</name>
</gene>
<dbReference type="Proteomes" id="UP000018888">
    <property type="component" value="Unassembled WGS sequence"/>
</dbReference>
<reference evidence="1 2" key="1">
    <citation type="journal article" date="2013" name="Proc. Natl. Acad. Sci. U.S.A.">
        <title>Genome of an arbuscular mycorrhizal fungus provides insight into the oldest plant symbiosis.</title>
        <authorList>
            <person name="Tisserant E."/>
            <person name="Malbreil M."/>
            <person name="Kuo A."/>
            <person name="Kohler A."/>
            <person name="Symeonidi A."/>
            <person name="Balestrini R."/>
            <person name="Charron P."/>
            <person name="Duensing N."/>
            <person name="Frei Dit Frey N."/>
            <person name="Gianinazzi-Pearson V."/>
            <person name="Gilbert L.B."/>
            <person name="Handa Y."/>
            <person name="Herr J.R."/>
            <person name="Hijri M."/>
            <person name="Koul R."/>
            <person name="Kawaguchi M."/>
            <person name="Krajinski F."/>
            <person name="Lammers P.J."/>
            <person name="Masclaux F.G."/>
            <person name="Murat C."/>
            <person name="Morin E."/>
            <person name="Ndikumana S."/>
            <person name="Pagni M."/>
            <person name="Petitpierre D."/>
            <person name="Requena N."/>
            <person name="Rosikiewicz P."/>
            <person name="Riley R."/>
            <person name="Saito K."/>
            <person name="San Clemente H."/>
            <person name="Shapiro H."/>
            <person name="van Tuinen D."/>
            <person name="Becard G."/>
            <person name="Bonfante P."/>
            <person name="Paszkowski U."/>
            <person name="Shachar-Hill Y.Y."/>
            <person name="Tuskan G.A."/>
            <person name="Young P.W."/>
            <person name="Sanders I.R."/>
            <person name="Henrissat B."/>
            <person name="Rensing S.A."/>
            <person name="Grigoriev I.V."/>
            <person name="Corradi N."/>
            <person name="Roux C."/>
            <person name="Martin F."/>
        </authorList>
    </citation>
    <scope>NUCLEOTIDE SEQUENCE [LARGE SCALE GENOMIC DNA]</scope>
    <source>
        <strain evidence="1 2">DAOM 197198</strain>
    </source>
</reference>
<dbReference type="InterPro" id="IPR032675">
    <property type="entry name" value="LRR_dom_sf"/>
</dbReference>
<dbReference type="Gene3D" id="3.80.10.10">
    <property type="entry name" value="Ribonuclease Inhibitor"/>
    <property type="match status" value="1"/>
</dbReference>
<dbReference type="AlphaFoldDB" id="A0A2P4P4Q5"/>